<evidence type="ECO:0000313" key="2">
    <source>
        <dbReference type="EMBL" id="MCL7027780.1"/>
    </source>
</evidence>
<dbReference type="Proteomes" id="UP001177140">
    <property type="component" value="Unassembled WGS sequence"/>
</dbReference>
<dbReference type="Pfam" id="PF03140">
    <property type="entry name" value="DUF247"/>
    <property type="match status" value="1"/>
</dbReference>
<sequence>MTGDGGHVSVGINELVTNSITSKLRRSGPHLRSARSCTICKVPDRFHEMMERSAYIPLEVSVGPYHRQKESLKGEDGKLSFMLTLLTRKANMKFGEEEEETRGGNVVGVEEKEAEIEELVTANRIIQLGSSRMVGAPRGWLAVLKDCVAAIEKMETEIRECYSNLIEMESEEFVEMMVVDGLFIIELLTEVNNKDLDPDNPLFASVTYAAANLYWDILLLENQLPIFALKELFILTAADDKVGPGDDDFYRLILNYLREDEMGEAYIHHEDLARCKDGKHLLDIFSRELYPRLPSHVDQDDSVICSLYSGYCYEPKIQEPKSKLIIPGAVELSRAGVLFKKRSSVEPHSFLDVKFNRNGIFEIPPLVIDDYTDRWLRNLIAFEQFRHNRYTHMTAYAVLMDGLINSAKDVELLRNKGILISWLGSDEEVANMFNKLCIEILRYNSIYSELYDEVNRYYMKRRHKWQATLKREYFNNPWSLCSFLAAVLLILLTVTSTVFTALAWVVPKP</sequence>
<evidence type="ECO:0000313" key="3">
    <source>
        <dbReference type="Proteomes" id="UP001177140"/>
    </source>
</evidence>
<feature type="transmembrane region" description="Helical" evidence="1">
    <location>
        <begin position="483"/>
        <end position="506"/>
    </location>
</feature>
<gene>
    <name evidence="2" type="ORF">MKW94_018232</name>
</gene>
<protein>
    <submittedName>
        <fullName evidence="2">Uncharacterized protein</fullName>
    </submittedName>
</protein>
<keyword evidence="1" id="KW-0472">Membrane</keyword>
<dbReference type="AlphaFoldDB" id="A0AA41S3E5"/>
<comment type="caution">
    <text evidence="2">The sequence shown here is derived from an EMBL/GenBank/DDBJ whole genome shotgun (WGS) entry which is preliminary data.</text>
</comment>
<reference evidence="2" key="1">
    <citation type="submission" date="2022-03" db="EMBL/GenBank/DDBJ databases">
        <title>A functionally conserved STORR gene fusion in Papaver species that diverged 16.8 million years ago.</title>
        <authorList>
            <person name="Catania T."/>
        </authorList>
    </citation>
    <scope>NUCLEOTIDE SEQUENCE</scope>
    <source>
        <strain evidence="2">S-191538</strain>
    </source>
</reference>
<dbReference type="PANTHER" id="PTHR31170:SF25">
    <property type="entry name" value="BNAA09G04570D PROTEIN"/>
    <property type="match status" value="1"/>
</dbReference>
<dbReference type="EMBL" id="JAJJMA010071982">
    <property type="protein sequence ID" value="MCL7027780.1"/>
    <property type="molecule type" value="Genomic_DNA"/>
</dbReference>
<dbReference type="PANTHER" id="PTHR31170">
    <property type="entry name" value="BNAC04G53230D PROTEIN"/>
    <property type="match status" value="1"/>
</dbReference>
<keyword evidence="1" id="KW-0812">Transmembrane</keyword>
<keyword evidence="1" id="KW-1133">Transmembrane helix</keyword>
<evidence type="ECO:0000256" key="1">
    <source>
        <dbReference type="SAM" id="Phobius"/>
    </source>
</evidence>
<accession>A0AA41S3E5</accession>
<keyword evidence="3" id="KW-1185">Reference proteome</keyword>
<name>A0AA41S3E5_PAPNU</name>
<organism evidence="2 3">
    <name type="scientific">Papaver nudicaule</name>
    <name type="common">Iceland poppy</name>
    <dbReference type="NCBI Taxonomy" id="74823"/>
    <lineage>
        <taxon>Eukaryota</taxon>
        <taxon>Viridiplantae</taxon>
        <taxon>Streptophyta</taxon>
        <taxon>Embryophyta</taxon>
        <taxon>Tracheophyta</taxon>
        <taxon>Spermatophyta</taxon>
        <taxon>Magnoliopsida</taxon>
        <taxon>Ranunculales</taxon>
        <taxon>Papaveraceae</taxon>
        <taxon>Papaveroideae</taxon>
        <taxon>Papaver</taxon>
    </lineage>
</organism>
<proteinExistence type="predicted"/>
<dbReference type="InterPro" id="IPR004158">
    <property type="entry name" value="DUF247_pln"/>
</dbReference>